<dbReference type="OrthoDB" id="66881at2759"/>
<dbReference type="HOGENOM" id="CLU_023116_0_0_1"/>
<evidence type="ECO:0000313" key="7">
    <source>
        <dbReference type="Proteomes" id="UP000054477"/>
    </source>
</evidence>
<accession>A0A0C9WNH9</accession>
<sequence length="540" mass="59536">MSCTVAIIAETIGGLWSPASKLCRPSMQTNLSKFPWPESAPTFPTARQVGDYLSAYAHKYLKPAVLSLGCKVTGVKSSGDKKWSVTWSNRSEQQETAIFDRLDIACGFFSEPYIPAIPGLETFPGTVSHSSSYSSHKTFEGKHVTIVGGSLSGVEVADDIAPHAASIRHVVPCQFWVVPKHLPLDVEDPGTTFLPLDLVLYRYPTPYLRSFSGNLSDFSADMKADMSSPPHVAVSDMYTNFVRSGRVILHKGHLSTVFGSNLNIDPERSSPLSNITDIIFATGFRPSSASTILPPSLLSSLDFSPNDRFLPFLLHHGILPPSFPNAAFVGQYRAPYWAGIELQAQWCAGLFSGSLSWPSLSEFQEGLALEKQVRDSRPRAQLPREYVKFGSDLARMIGTPLPPSCPGLNKRLIRPQDIFAPHRFTSPLWLPPSAHQCHTLSQSANSALFAAAAVFRSLHGTWVLNRTYTSHLPDYPSGPSTGTAEFTPQKLESGNETYEREYLYSEKTELSTSAGLKLSGTQRYIYRYDEPKDKLEVFFA</sequence>
<evidence type="ECO:0000256" key="3">
    <source>
        <dbReference type="ARBA" id="ARBA00022827"/>
    </source>
</evidence>
<gene>
    <name evidence="6" type="ORF">K443DRAFT_135395</name>
</gene>
<keyword evidence="2" id="KW-0285">Flavoprotein</keyword>
<dbReference type="GO" id="GO:0050661">
    <property type="term" value="F:NADP binding"/>
    <property type="evidence" value="ECO:0007669"/>
    <property type="project" value="InterPro"/>
</dbReference>
<dbReference type="InterPro" id="IPR050346">
    <property type="entry name" value="FMO-like"/>
</dbReference>
<dbReference type="InterPro" id="IPR020946">
    <property type="entry name" value="Flavin_mOase-like"/>
</dbReference>
<feature type="domain" description="DUF6314" evidence="5">
    <location>
        <begin position="458"/>
        <end position="540"/>
    </location>
</feature>
<evidence type="ECO:0000256" key="2">
    <source>
        <dbReference type="ARBA" id="ARBA00022630"/>
    </source>
</evidence>
<dbReference type="EMBL" id="KN838953">
    <property type="protein sequence ID" value="KIJ91950.1"/>
    <property type="molecule type" value="Genomic_DNA"/>
</dbReference>
<evidence type="ECO:0000259" key="5">
    <source>
        <dbReference type="Pfam" id="PF19834"/>
    </source>
</evidence>
<keyword evidence="4" id="KW-0560">Oxidoreductase</keyword>
<evidence type="ECO:0000313" key="6">
    <source>
        <dbReference type="EMBL" id="KIJ91950.1"/>
    </source>
</evidence>
<dbReference type="InterPro" id="IPR036188">
    <property type="entry name" value="FAD/NAD-bd_sf"/>
</dbReference>
<proteinExistence type="inferred from homology"/>
<dbReference type="SUPFAM" id="SSF51905">
    <property type="entry name" value="FAD/NAD(P)-binding domain"/>
    <property type="match status" value="1"/>
</dbReference>
<evidence type="ECO:0000256" key="1">
    <source>
        <dbReference type="ARBA" id="ARBA00009183"/>
    </source>
</evidence>
<reference evidence="6 7" key="1">
    <citation type="submission" date="2014-04" db="EMBL/GenBank/DDBJ databases">
        <authorList>
            <consortium name="DOE Joint Genome Institute"/>
            <person name="Kuo A."/>
            <person name="Kohler A."/>
            <person name="Nagy L.G."/>
            <person name="Floudas D."/>
            <person name="Copeland A."/>
            <person name="Barry K.W."/>
            <person name="Cichocki N."/>
            <person name="Veneault-Fourrey C."/>
            <person name="LaButti K."/>
            <person name="Lindquist E.A."/>
            <person name="Lipzen A."/>
            <person name="Lundell T."/>
            <person name="Morin E."/>
            <person name="Murat C."/>
            <person name="Sun H."/>
            <person name="Tunlid A."/>
            <person name="Henrissat B."/>
            <person name="Grigoriev I.V."/>
            <person name="Hibbett D.S."/>
            <person name="Martin F."/>
            <person name="Nordberg H.P."/>
            <person name="Cantor M.N."/>
            <person name="Hua S.X."/>
        </authorList>
    </citation>
    <scope>NUCLEOTIDE SEQUENCE [LARGE SCALE GENOMIC DNA]</scope>
    <source>
        <strain evidence="6 7">LaAM-08-1</strain>
    </source>
</reference>
<dbReference type="InterPro" id="IPR045632">
    <property type="entry name" value="DUF6314"/>
</dbReference>
<comment type="similarity">
    <text evidence="1">Belongs to the FMO family.</text>
</comment>
<keyword evidence="7" id="KW-1185">Reference proteome</keyword>
<protein>
    <recommendedName>
        <fullName evidence="5">DUF6314 domain-containing protein</fullName>
    </recommendedName>
</protein>
<dbReference type="Pfam" id="PF00743">
    <property type="entry name" value="FMO-like"/>
    <property type="match status" value="1"/>
</dbReference>
<organism evidence="6 7">
    <name type="scientific">Laccaria amethystina LaAM-08-1</name>
    <dbReference type="NCBI Taxonomy" id="1095629"/>
    <lineage>
        <taxon>Eukaryota</taxon>
        <taxon>Fungi</taxon>
        <taxon>Dikarya</taxon>
        <taxon>Basidiomycota</taxon>
        <taxon>Agaricomycotina</taxon>
        <taxon>Agaricomycetes</taxon>
        <taxon>Agaricomycetidae</taxon>
        <taxon>Agaricales</taxon>
        <taxon>Agaricineae</taxon>
        <taxon>Hydnangiaceae</taxon>
        <taxon>Laccaria</taxon>
    </lineage>
</organism>
<dbReference type="Gene3D" id="3.50.50.60">
    <property type="entry name" value="FAD/NAD(P)-binding domain"/>
    <property type="match status" value="1"/>
</dbReference>
<dbReference type="PANTHER" id="PTHR23023">
    <property type="entry name" value="DIMETHYLANILINE MONOOXYGENASE"/>
    <property type="match status" value="1"/>
</dbReference>
<dbReference type="STRING" id="1095629.A0A0C9WNH9"/>
<dbReference type="GO" id="GO:0004499">
    <property type="term" value="F:N,N-dimethylaniline monooxygenase activity"/>
    <property type="evidence" value="ECO:0007669"/>
    <property type="project" value="InterPro"/>
</dbReference>
<name>A0A0C9WNH9_9AGAR</name>
<dbReference type="Proteomes" id="UP000054477">
    <property type="component" value="Unassembled WGS sequence"/>
</dbReference>
<dbReference type="GO" id="GO:0050660">
    <property type="term" value="F:flavin adenine dinucleotide binding"/>
    <property type="evidence" value="ECO:0007669"/>
    <property type="project" value="InterPro"/>
</dbReference>
<dbReference type="Pfam" id="PF19834">
    <property type="entry name" value="DUF6314"/>
    <property type="match status" value="1"/>
</dbReference>
<reference evidence="7" key="2">
    <citation type="submission" date="2015-01" db="EMBL/GenBank/DDBJ databases">
        <title>Evolutionary Origins and Diversification of the Mycorrhizal Mutualists.</title>
        <authorList>
            <consortium name="DOE Joint Genome Institute"/>
            <consortium name="Mycorrhizal Genomics Consortium"/>
            <person name="Kohler A."/>
            <person name="Kuo A."/>
            <person name="Nagy L.G."/>
            <person name="Floudas D."/>
            <person name="Copeland A."/>
            <person name="Barry K.W."/>
            <person name="Cichocki N."/>
            <person name="Veneault-Fourrey C."/>
            <person name="LaButti K."/>
            <person name="Lindquist E.A."/>
            <person name="Lipzen A."/>
            <person name="Lundell T."/>
            <person name="Morin E."/>
            <person name="Murat C."/>
            <person name="Riley R."/>
            <person name="Ohm R."/>
            <person name="Sun H."/>
            <person name="Tunlid A."/>
            <person name="Henrissat B."/>
            <person name="Grigoriev I.V."/>
            <person name="Hibbett D.S."/>
            <person name="Martin F."/>
        </authorList>
    </citation>
    <scope>NUCLEOTIDE SEQUENCE [LARGE SCALE GENOMIC DNA]</scope>
    <source>
        <strain evidence="7">LaAM-08-1</strain>
    </source>
</reference>
<evidence type="ECO:0000256" key="4">
    <source>
        <dbReference type="ARBA" id="ARBA00023002"/>
    </source>
</evidence>
<keyword evidence="3" id="KW-0274">FAD</keyword>
<dbReference type="AlphaFoldDB" id="A0A0C9WNH9"/>